<name>A0AAW2BGS9_9ROSI</name>
<keyword evidence="3" id="KW-1185">Reference proteome</keyword>
<evidence type="ECO:0000313" key="3">
    <source>
        <dbReference type="Proteomes" id="UP001459277"/>
    </source>
</evidence>
<gene>
    <name evidence="2" type="ORF">SO802_034730</name>
</gene>
<dbReference type="PANTHER" id="PTHR47723:SF21">
    <property type="entry name" value="POLYNUCLEOTIDYL TRANSFERASE, RIBONUCLEASE H-LIKE SUPERFAMILY PROTEIN"/>
    <property type="match status" value="1"/>
</dbReference>
<dbReference type="EMBL" id="JAZDWU010000012">
    <property type="protein sequence ID" value="KAK9985205.1"/>
    <property type="molecule type" value="Genomic_DNA"/>
</dbReference>
<dbReference type="SUPFAM" id="SSF53098">
    <property type="entry name" value="Ribonuclease H-like"/>
    <property type="match status" value="1"/>
</dbReference>
<dbReference type="Gene3D" id="3.30.420.10">
    <property type="entry name" value="Ribonuclease H-like superfamily/Ribonuclease H"/>
    <property type="match status" value="1"/>
</dbReference>
<dbReference type="InterPro" id="IPR012337">
    <property type="entry name" value="RNaseH-like_sf"/>
</dbReference>
<proteinExistence type="predicted"/>
<reference evidence="2 3" key="1">
    <citation type="submission" date="2024-01" db="EMBL/GenBank/DDBJ databases">
        <title>A telomere-to-telomere, gap-free genome of sweet tea (Lithocarpus litseifolius).</title>
        <authorList>
            <person name="Zhou J."/>
        </authorList>
    </citation>
    <scope>NUCLEOTIDE SEQUENCE [LARGE SCALE GENOMIC DNA]</scope>
    <source>
        <strain evidence="2">Zhou-2022a</strain>
        <tissue evidence="2">Leaf</tissue>
    </source>
</reference>
<dbReference type="InterPro" id="IPR044730">
    <property type="entry name" value="RNase_H-like_dom_plant"/>
</dbReference>
<feature type="domain" description="RNase H type-1" evidence="1">
    <location>
        <begin position="33"/>
        <end position="152"/>
    </location>
</feature>
<protein>
    <recommendedName>
        <fullName evidence="1">RNase H type-1 domain-containing protein</fullName>
    </recommendedName>
</protein>
<dbReference type="InterPro" id="IPR036397">
    <property type="entry name" value="RNaseH_sf"/>
</dbReference>
<dbReference type="PANTHER" id="PTHR47723">
    <property type="entry name" value="OS05G0353850 PROTEIN"/>
    <property type="match status" value="1"/>
</dbReference>
<evidence type="ECO:0000259" key="1">
    <source>
        <dbReference type="Pfam" id="PF13456"/>
    </source>
</evidence>
<accession>A0AAW2BGS9</accession>
<dbReference type="InterPro" id="IPR053151">
    <property type="entry name" value="RNase_H-like"/>
</dbReference>
<dbReference type="CDD" id="cd06222">
    <property type="entry name" value="RNase_H_like"/>
    <property type="match status" value="1"/>
</dbReference>
<dbReference type="Proteomes" id="UP001459277">
    <property type="component" value="Unassembled WGS sequence"/>
</dbReference>
<dbReference type="AlphaFoldDB" id="A0AAW2BGS9"/>
<dbReference type="InterPro" id="IPR002156">
    <property type="entry name" value="RNaseH_domain"/>
</dbReference>
<dbReference type="GO" id="GO:0004523">
    <property type="term" value="F:RNA-DNA hybrid ribonuclease activity"/>
    <property type="evidence" value="ECO:0007669"/>
    <property type="project" value="InterPro"/>
</dbReference>
<organism evidence="2 3">
    <name type="scientific">Lithocarpus litseifolius</name>
    <dbReference type="NCBI Taxonomy" id="425828"/>
    <lineage>
        <taxon>Eukaryota</taxon>
        <taxon>Viridiplantae</taxon>
        <taxon>Streptophyta</taxon>
        <taxon>Embryophyta</taxon>
        <taxon>Tracheophyta</taxon>
        <taxon>Spermatophyta</taxon>
        <taxon>Magnoliopsida</taxon>
        <taxon>eudicotyledons</taxon>
        <taxon>Gunneridae</taxon>
        <taxon>Pentapetalae</taxon>
        <taxon>rosids</taxon>
        <taxon>fabids</taxon>
        <taxon>Fagales</taxon>
        <taxon>Fagaceae</taxon>
        <taxon>Lithocarpus</taxon>
    </lineage>
</organism>
<comment type="caution">
    <text evidence="2">The sequence shown here is derived from an EMBL/GenBank/DDBJ whole genome shotgun (WGS) entry which is preliminary data.</text>
</comment>
<evidence type="ECO:0000313" key="2">
    <source>
        <dbReference type="EMBL" id="KAK9985205.1"/>
    </source>
</evidence>
<dbReference type="Pfam" id="PF13456">
    <property type="entry name" value="RVT_3"/>
    <property type="match status" value="1"/>
</dbReference>
<sequence length="196" mass="21609">MNKKQLGKKIVGEKLELSESSWTPPPAGWVKLNFDAAIRENKSSIAMVGKDNHGRVVLAWTSILDPRSPLWGEAKATYAAVNKAVKAGLKRVIIKSDAWNVIAPLKDKKSLSEWTIHVILLNILALCNLFDDVSVSFVKREGNSSAHLLALWATFCNNSGPVSISDPSLLVAQALERDGQRPMSSMLYQSWIPFVK</sequence>
<dbReference type="GO" id="GO:0003676">
    <property type="term" value="F:nucleic acid binding"/>
    <property type="evidence" value="ECO:0007669"/>
    <property type="project" value="InterPro"/>
</dbReference>